<dbReference type="InterPro" id="IPR023352">
    <property type="entry name" value="MAPEG-like_dom_sf"/>
</dbReference>
<evidence type="ECO:0000256" key="1">
    <source>
        <dbReference type="ARBA" id="ARBA00004141"/>
    </source>
</evidence>
<keyword evidence="4 5" id="KW-0472">Membrane</keyword>
<keyword evidence="7" id="KW-1185">Reference proteome</keyword>
<dbReference type="GeneID" id="37033795"/>
<dbReference type="STRING" id="1522189.A0A316VVW4"/>
<evidence type="ECO:0000256" key="2">
    <source>
        <dbReference type="ARBA" id="ARBA00022692"/>
    </source>
</evidence>
<dbReference type="PANTHER" id="PTHR10250:SF26">
    <property type="entry name" value="GLUTATHIONE S-TRANSFERASE 3, MITOCHONDRIAL"/>
    <property type="match status" value="1"/>
</dbReference>
<evidence type="ECO:0000256" key="3">
    <source>
        <dbReference type="ARBA" id="ARBA00022989"/>
    </source>
</evidence>
<reference evidence="6 7" key="1">
    <citation type="journal article" date="2018" name="Mol. Biol. Evol.">
        <title>Broad Genomic Sampling Reveals a Smut Pathogenic Ancestry of the Fungal Clade Ustilaginomycotina.</title>
        <authorList>
            <person name="Kijpornyongpan T."/>
            <person name="Mondo S.J."/>
            <person name="Barry K."/>
            <person name="Sandor L."/>
            <person name="Lee J."/>
            <person name="Lipzen A."/>
            <person name="Pangilinan J."/>
            <person name="LaButti K."/>
            <person name="Hainaut M."/>
            <person name="Henrissat B."/>
            <person name="Grigoriev I.V."/>
            <person name="Spatafora J.W."/>
            <person name="Aime M.C."/>
        </authorList>
    </citation>
    <scope>NUCLEOTIDE SEQUENCE [LARGE SCALE GENOMIC DNA]</scope>
    <source>
        <strain evidence="6 7">MCA 4658</strain>
    </source>
</reference>
<gene>
    <name evidence="6" type="ORF">IE81DRAFT_291867</name>
</gene>
<dbReference type="RefSeq" id="XP_025368594.1">
    <property type="nucleotide sequence ID" value="XM_025511925.1"/>
</dbReference>
<dbReference type="InterPro" id="IPR050997">
    <property type="entry name" value="MAPEG"/>
</dbReference>
<dbReference type="GO" id="GO:0004364">
    <property type="term" value="F:glutathione transferase activity"/>
    <property type="evidence" value="ECO:0007669"/>
    <property type="project" value="TreeGrafter"/>
</dbReference>
<evidence type="ECO:0000256" key="5">
    <source>
        <dbReference type="SAM" id="Phobius"/>
    </source>
</evidence>
<dbReference type="GO" id="GO:0005635">
    <property type="term" value="C:nuclear envelope"/>
    <property type="evidence" value="ECO:0007669"/>
    <property type="project" value="TreeGrafter"/>
</dbReference>
<dbReference type="AlphaFoldDB" id="A0A316VVW4"/>
<feature type="transmembrane region" description="Helical" evidence="5">
    <location>
        <begin position="71"/>
        <end position="95"/>
    </location>
</feature>
<dbReference type="Gene3D" id="1.20.120.550">
    <property type="entry name" value="Membrane associated eicosanoid/glutathione metabolism-like domain"/>
    <property type="match status" value="1"/>
</dbReference>
<evidence type="ECO:0000313" key="6">
    <source>
        <dbReference type="EMBL" id="PWN41434.1"/>
    </source>
</evidence>
<dbReference type="Pfam" id="PF01124">
    <property type="entry name" value="MAPEG"/>
    <property type="match status" value="1"/>
</dbReference>
<dbReference type="InParanoid" id="A0A316VVW4"/>
<dbReference type="GO" id="GO:0005783">
    <property type="term" value="C:endoplasmic reticulum"/>
    <property type="evidence" value="ECO:0007669"/>
    <property type="project" value="TreeGrafter"/>
</dbReference>
<evidence type="ECO:0000256" key="4">
    <source>
        <dbReference type="ARBA" id="ARBA00023136"/>
    </source>
</evidence>
<dbReference type="Proteomes" id="UP000245783">
    <property type="component" value="Unassembled WGS sequence"/>
</dbReference>
<dbReference type="GO" id="GO:0016020">
    <property type="term" value="C:membrane"/>
    <property type="evidence" value="ECO:0007669"/>
    <property type="project" value="UniProtKB-SubCell"/>
</dbReference>
<keyword evidence="3 5" id="KW-1133">Transmembrane helix</keyword>
<dbReference type="InterPro" id="IPR001129">
    <property type="entry name" value="Membr-assoc_MAPEG"/>
</dbReference>
<name>A0A316VVW4_9BASI</name>
<dbReference type="PANTHER" id="PTHR10250">
    <property type="entry name" value="MICROSOMAL GLUTATHIONE S-TRANSFERASE"/>
    <property type="match status" value="1"/>
</dbReference>
<dbReference type="SUPFAM" id="SSF161084">
    <property type="entry name" value="MAPEG domain-like"/>
    <property type="match status" value="1"/>
</dbReference>
<dbReference type="GO" id="GO:0004602">
    <property type="term" value="F:glutathione peroxidase activity"/>
    <property type="evidence" value="ECO:0007669"/>
    <property type="project" value="TreeGrafter"/>
</dbReference>
<evidence type="ECO:0000313" key="7">
    <source>
        <dbReference type="Proteomes" id="UP000245783"/>
    </source>
</evidence>
<accession>A0A316VVW4</accession>
<organism evidence="6 7">
    <name type="scientific">Ceraceosorus guamensis</name>
    <dbReference type="NCBI Taxonomy" id="1522189"/>
    <lineage>
        <taxon>Eukaryota</taxon>
        <taxon>Fungi</taxon>
        <taxon>Dikarya</taxon>
        <taxon>Basidiomycota</taxon>
        <taxon>Ustilaginomycotina</taxon>
        <taxon>Exobasidiomycetes</taxon>
        <taxon>Ceraceosorales</taxon>
        <taxon>Ceraceosoraceae</taxon>
        <taxon>Ceraceosorus</taxon>
    </lineage>
</organism>
<protein>
    <submittedName>
        <fullName evidence="6">Uncharacterized protein</fullName>
    </submittedName>
</protein>
<keyword evidence="2 5" id="KW-0812">Transmembrane</keyword>
<comment type="subcellular location">
    <subcellularLocation>
        <location evidence="1">Membrane</location>
        <topology evidence="1">Multi-pass membrane protein</topology>
    </subcellularLocation>
</comment>
<dbReference type="OrthoDB" id="410651at2759"/>
<dbReference type="EMBL" id="KZ819393">
    <property type="protein sequence ID" value="PWN41434.1"/>
    <property type="molecule type" value="Genomic_DNA"/>
</dbReference>
<proteinExistence type="predicted"/>
<sequence>MSAQYYRRRAGVPYPAVFASDASIEAEHQQRLSAASKSSAATAAAAAPGPKAQFNCAQRAHANTLETLPGFLLCLFVAGLGNAELAAALGGVWVIGRIWFTLGE</sequence>